<evidence type="ECO:0000313" key="5">
    <source>
        <dbReference type="EnsemblPlants" id="LPERR03G33290.1"/>
    </source>
</evidence>
<dbReference type="Gene3D" id="1.10.10.1760">
    <property type="entry name" value="60S ribosomal protein L36"/>
    <property type="match status" value="1"/>
</dbReference>
<evidence type="ECO:0000256" key="1">
    <source>
        <dbReference type="ARBA" id="ARBA00006509"/>
    </source>
</evidence>
<proteinExistence type="inferred from homology"/>
<comment type="similarity">
    <text evidence="1">Belongs to the eukaryotic ribosomal protein eL36 family.</text>
</comment>
<dbReference type="InterPro" id="IPR038097">
    <property type="entry name" value="Ribosomal_eL36_sf"/>
</dbReference>
<keyword evidence="3" id="KW-0687">Ribonucleoprotein</keyword>
<reference evidence="5" key="3">
    <citation type="submission" date="2015-04" db="UniProtKB">
        <authorList>
            <consortium name="EnsemblPlants"/>
        </authorList>
    </citation>
    <scope>IDENTIFICATION</scope>
</reference>
<organism evidence="5 6">
    <name type="scientific">Leersia perrieri</name>
    <dbReference type="NCBI Taxonomy" id="77586"/>
    <lineage>
        <taxon>Eukaryota</taxon>
        <taxon>Viridiplantae</taxon>
        <taxon>Streptophyta</taxon>
        <taxon>Embryophyta</taxon>
        <taxon>Tracheophyta</taxon>
        <taxon>Spermatophyta</taxon>
        <taxon>Magnoliopsida</taxon>
        <taxon>Liliopsida</taxon>
        <taxon>Poales</taxon>
        <taxon>Poaceae</taxon>
        <taxon>BOP clade</taxon>
        <taxon>Oryzoideae</taxon>
        <taxon>Oryzeae</taxon>
        <taxon>Oryzinae</taxon>
        <taxon>Leersia</taxon>
    </lineage>
</organism>
<dbReference type="Pfam" id="PF01158">
    <property type="entry name" value="Ribosomal_L36e"/>
    <property type="match status" value="1"/>
</dbReference>
<evidence type="ECO:0000256" key="2">
    <source>
        <dbReference type="ARBA" id="ARBA00022980"/>
    </source>
</evidence>
<dbReference type="EnsemblPlants" id="LPERR03G33290.1">
    <property type="protein sequence ID" value="LPERR03G33290.1"/>
    <property type="gene ID" value="LPERR03G33290"/>
</dbReference>
<dbReference type="GO" id="GO:0003735">
    <property type="term" value="F:structural constituent of ribosome"/>
    <property type="evidence" value="ECO:0007669"/>
    <property type="project" value="InterPro"/>
</dbReference>
<feature type="compositionally biased region" description="Basic residues" evidence="4">
    <location>
        <begin position="87"/>
        <end position="98"/>
    </location>
</feature>
<keyword evidence="2" id="KW-0689">Ribosomal protein</keyword>
<dbReference type="Proteomes" id="UP000032180">
    <property type="component" value="Chromosome 3"/>
</dbReference>
<reference evidence="5 6" key="1">
    <citation type="submission" date="2012-08" db="EMBL/GenBank/DDBJ databases">
        <title>Oryza genome evolution.</title>
        <authorList>
            <person name="Wing R.A."/>
        </authorList>
    </citation>
    <scope>NUCLEOTIDE SEQUENCE</scope>
</reference>
<evidence type="ECO:0000256" key="3">
    <source>
        <dbReference type="ARBA" id="ARBA00023274"/>
    </source>
</evidence>
<evidence type="ECO:0000256" key="4">
    <source>
        <dbReference type="SAM" id="MobiDB-lite"/>
    </source>
</evidence>
<dbReference type="AlphaFoldDB" id="A0A0D9W0T1"/>
<accession>A0A0D9W0T1</accession>
<dbReference type="GO" id="GO:0006412">
    <property type="term" value="P:translation"/>
    <property type="evidence" value="ECO:0007669"/>
    <property type="project" value="InterPro"/>
</dbReference>
<reference evidence="6" key="2">
    <citation type="submission" date="2013-12" db="EMBL/GenBank/DDBJ databases">
        <authorList>
            <person name="Yu Y."/>
            <person name="Lee S."/>
            <person name="de Baynast K."/>
            <person name="Wissotski M."/>
            <person name="Liu L."/>
            <person name="Talag J."/>
            <person name="Goicoechea J."/>
            <person name="Angelova A."/>
            <person name="Jetty R."/>
            <person name="Kudrna D."/>
            <person name="Golser W."/>
            <person name="Rivera L."/>
            <person name="Zhang J."/>
            <person name="Wing R."/>
        </authorList>
    </citation>
    <scope>NUCLEOTIDE SEQUENCE</scope>
</reference>
<sequence length="139" mass="15587">MLAHCFLYPLGPSHYSGPYILALATKSLRRLNPSAAAALPLPRRKVTGIVKMAPPPAKTALFVWQVARFAPYEKHISELLKVGKDKTKKKARAKRAKTKREETTNVGARESVIIDSRMSRAEAYESTQSMDKSKFNCWL</sequence>
<dbReference type="InterPro" id="IPR000509">
    <property type="entry name" value="Ribosomal_eL36"/>
</dbReference>
<name>A0A0D9W0T1_9ORYZ</name>
<dbReference type="Gramene" id="LPERR03G33290.1">
    <property type="protein sequence ID" value="LPERR03G33290.1"/>
    <property type="gene ID" value="LPERR03G33290"/>
</dbReference>
<keyword evidence="6" id="KW-1185">Reference proteome</keyword>
<feature type="region of interest" description="Disordered" evidence="4">
    <location>
        <begin position="87"/>
        <end position="108"/>
    </location>
</feature>
<evidence type="ECO:0000313" key="6">
    <source>
        <dbReference type="Proteomes" id="UP000032180"/>
    </source>
</evidence>
<protein>
    <submittedName>
        <fullName evidence="5">Uncharacterized protein</fullName>
    </submittedName>
</protein>
<dbReference type="GO" id="GO:0005840">
    <property type="term" value="C:ribosome"/>
    <property type="evidence" value="ECO:0007669"/>
    <property type="project" value="UniProtKB-KW"/>
</dbReference>
<dbReference type="GO" id="GO:1990904">
    <property type="term" value="C:ribonucleoprotein complex"/>
    <property type="evidence" value="ECO:0007669"/>
    <property type="project" value="UniProtKB-KW"/>
</dbReference>